<keyword evidence="10" id="KW-1185">Reference proteome</keyword>
<feature type="transmembrane region" description="Helical" evidence="7">
    <location>
        <begin position="228"/>
        <end position="247"/>
    </location>
</feature>
<comment type="caution">
    <text evidence="9">The sequence shown here is derived from an EMBL/GenBank/DDBJ whole genome shotgun (WGS) entry which is preliminary data.</text>
</comment>
<feature type="transmembrane region" description="Helical" evidence="7">
    <location>
        <begin position="77"/>
        <end position="98"/>
    </location>
</feature>
<keyword evidence="4 7" id="KW-1133">Transmembrane helix</keyword>
<sequence length="466" mass="52000">MRSSRSSSDASTLLVLIKGLQFFSSLSDVAWNRFQPLLYMSQGYSTQQIGTLKTISFATKFLGGPLWSLASDMKSPVVVLMFSYFLGLLTLVSVRYLLLIQAPFWMFIIARVLRSATNAVGPLRDAITLEHTKKRKDEESYGRQRLFASLAWGMGSYLGGYLIDIFGLWCVFPYTFGMTILTVALLAVIWKLSSGDVETEKRELKKKASPREILSSLKSLINYRPVRLYIFCVAVLGFAMVLVDTVLQIQIEKLGGSRSFSGLTTLSSILGGIPIFWYSKRIFVHQGGWKMLWYAMAIVMFRLPLLAYFVVTEDDLSYILPIQLFHGVAFALIWSGGTDYLQHHAPPMVTASTQTILSTTYFTIGQGVGNIFWMSLYDNMGPKKMYMLGTAIVTAAYAASLFAMKINNRNRKLDDRDHDLLLPMANGSSNSSTYIEGGIGLTSSSSGRNSNAVESRSYRRTDVTVV</sequence>
<feature type="transmembrane region" description="Helical" evidence="7">
    <location>
        <begin position="291"/>
        <end position="310"/>
    </location>
</feature>
<keyword evidence="5 7" id="KW-0472">Membrane</keyword>
<dbReference type="InterPro" id="IPR024989">
    <property type="entry name" value="MFS_assoc_dom"/>
</dbReference>
<feature type="transmembrane region" description="Helical" evidence="7">
    <location>
        <begin position="385"/>
        <end position="404"/>
    </location>
</feature>
<name>A0A9W7L889_9STRA</name>
<accession>A0A9W7L889</accession>
<protein>
    <recommendedName>
        <fullName evidence="8">Major facilitator superfamily associated domain-containing protein</fullName>
    </recommendedName>
</protein>
<feature type="region of interest" description="Disordered" evidence="6">
    <location>
        <begin position="443"/>
        <end position="466"/>
    </location>
</feature>
<feature type="transmembrane region" description="Helical" evidence="7">
    <location>
        <begin position="316"/>
        <end position="334"/>
    </location>
</feature>
<feature type="transmembrane region" description="Helical" evidence="7">
    <location>
        <begin position="146"/>
        <end position="166"/>
    </location>
</feature>
<feature type="transmembrane region" description="Helical" evidence="7">
    <location>
        <begin position="259"/>
        <end position="279"/>
    </location>
</feature>
<dbReference type="OrthoDB" id="515887at2759"/>
<dbReference type="PANTHER" id="PTHR16172">
    <property type="entry name" value="MAJOR FACILITATOR SUPERFAMILY DOMAIN-CONTAINING PROTEIN 6-LIKE"/>
    <property type="match status" value="1"/>
</dbReference>
<reference evidence="10" key="1">
    <citation type="journal article" date="2023" name="Commun. Biol.">
        <title>Genome analysis of Parmales, the sister group of diatoms, reveals the evolutionary specialization of diatoms from phago-mixotrophs to photoautotrophs.</title>
        <authorList>
            <person name="Ban H."/>
            <person name="Sato S."/>
            <person name="Yoshikawa S."/>
            <person name="Yamada K."/>
            <person name="Nakamura Y."/>
            <person name="Ichinomiya M."/>
            <person name="Sato N."/>
            <person name="Blanc-Mathieu R."/>
            <person name="Endo H."/>
            <person name="Kuwata A."/>
            <person name="Ogata H."/>
        </authorList>
    </citation>
    <scope>NUCLEOTIDE SEQUENCE [LARGE SCALE GENOMIC DNA]</scope>
</reference>
<evidence type="ECO:0000313" key="10">
    <source>
        <dbReference type="Proteomes" id="UP001165065"/>
    </source>
</evidence>
<comment type="similarity">
    <text evidence="2">Belongs to the major facilitator superfamily. MFSD6 family.</text>
</comment>
<dbReference type="InterPro" id="IPR051717">
    <property type="entry name" value="MFS_MFSD6"/>
</dbReference>
<gene>
    <name evidence="9" type="ORF">TrCOL_g11727</name>
</gene>
<dbReference type="InterPro" id="IPR036259">
    <property type="entry name" value="MFS_trans_sf"/>
</dbReference>
<feature type="transmembrane region" description="Helical" evidence="7">
    <location>
        <begin position="355"/>
        <end position="373"/>
    </location>
</feature>
<evidence type="ECO:0000256" key="3">
    <source>
        <dbReference type="ARBA" id="ARBA00022692"/>
    </source>
</evidence>
<evidence type="ECO:0000256" key="4">
    <source>
        <dbReference type="ARBA" id="ARBA00022989"/>
    </source>
</evidence>
<evidence type="ECO:0000256" key="7">
    <source>
        <dbReference type="SAM" id="Phobius"/>
    </source>
</evidence>
<feature type="domain" description="Major facilitator superfamily associated" evidence="8">
    <location>
        <begin position="39"/>
        <end position="387"/>
    </location>
</feature>
<dbReference type="EMBL" id="BRYA01000073">
    <property type="protein sequence ID" value="GMI37409.1"/>
    <property type="molecule type" value="Genomic_DNA"/>
</dbReference>
<proteinExistence type="inferred from homology"/>
<dbReference type="SUPFAM" id="SSF103473">
    <property type="entry name" value="MFS general substrate transporter"/>
    <property type="match status" value="1"/>
</dbReference>
<feature type="compositionally biased region" description="Basic and acidic residues" evidence="6">
    <location>
        <begin position="456"/>
        <end position="466"/>
    </location>
</feature>
<evidence type="ECO:0000256" key="5">
    <source>
        <dbReference type="ARBA" id="ARBA00023136"/>
    </source>
</evidence>
<evidence type="ECO:0000259" key="8">
    <source>
        <dbReference type="Pfam" id="PF12832"/>
    </source>
</evidence>
<evidence type="ECO:0000256" key="6">
    <source>
        <dbReference type="SAM" id="MobiDB-lite"/>
    </source>
</evidence>
<dbReference type="Proteomes" id="UP001165065">
    <property type="component" value="Unassembled WGS sequence"/>
</dbReference>
<comment type="subcellular location">
    <subcellularLocation>
        <location evidence="1">Membrane</location>
        <topology evidence="1">Multi-pass membrane protein</topology>
    </subcellularLocation>
</comment>
<dbReference type="Pfam" id="PF12832">
    <property type="entry name" value="MFS_1_like"/>
    <property type="match status" value="1"/>
</dbReference>
<evidence type="ECO:0000256" key="2">
    <source>
        <dbReference type="ARBA" id="ARBA00005241"/>
    </source>
</evidence>
<keyword evidence="3 7" id="KW-0812">Transmembrane</keyword>
<dbReference type="Gene3D" id="1.20.1250.20">
    <property type="entry name" value="MFS general substrate transporter like domains"/>
    <property type="match status" value="2"/>
</dbReference>
<dbReference type="GO" id="GO:0016020">
    <property type="term" value="C:membrane"/>
    <property type="evidence" value="ECO:0007669"/>
    <property type="project" value="UniProtKB-SubCell"/>
</dbReference>
<evidence type="ECO:0000313" key="9">
    <source>
        <dbReference type="EMBL" id="GMI37409.1"/>
    </source>
</evidence>
<feature type="transmembrane region" description="Helical" evidence="7">
    <location>
        <begin position="172"/>
        <end position="192"/>
    </location>
</feature>
<organism evidence="9 10">
    <name type="scientific">Triparma columacea</name>
    <dbReference type="NCBI Taxonomy" id="722753"/>
    <lineage>
        <taxon>Eukaryota</taxon>
        <taxon>Sar</taxon>
        <taxon>Stramenopiles</taxon>
        <taxon>Ochrophyta</taxon>
        <taxon>Bolidophyceae</taxon>
        <taxon>Parmales</taxon>
        <taxon>Triparmaceae</taxon>
        <taxon>Triparma</taxon>
    </lineage>
</organism>
<evidence type="ECO:0000256" key="1">
    <source>
        <dbReference type="ARBA" id="ARBA00004141"/>
    </source>
</evidence>
<feature type="compositionally biased region" description="Polar residues" evidence="6">
    <location>
        <begin position="443"/>
        <end position="454"/>
    </location>
</feature>
<dbReference type="PANTHER" id="PTHR16172:SF41">
    <property type="entry name" value="MAJOR FACILITATOR SUPERFAMILY DOMAIN-CONTAINING PROTEIN 6-LIKE"/>
    <property type="match status" value="1"/>
</dbReference>
<dbReference type="AlphaFoldDB" id="A0A9W7L889"/>